<dbReference type="Gene3D" id="3.90.120.10">
    <property type="entry name" value="DNA Methylase, subunit A, domain 2"/>
    <property type="match status" value="1"/>
</dbReference>
<reference evidence="10" key="1">
    <citation type="submission" date="2016-09" db="EMBL/GenBank/DDBJ databases">
        <authorList>
            <person name="Varghese N."/>
            <person name="Submissions S."/>
        </authorList>
    </citation>
    <scope>NUCLEOTIDE SEQUENCE [LARGE SCALE GENOMIC DNA]</scope>
    <source>
        <strain evidence="10">ANC 4667</strain>
    </source>
</reference>
<dbReference type="EMBL" id="FMYO01000001">
    <property type="protein sequence ID" value="SDB83414.1"/>
    <property type="molecule type" value="Genomic_DNA"/>
</dbReference>
<comment type="similarity">
    <text evidence="6 7">Belongs to the class I-like SAM-binding methyltransferase superfamily. C5-methyltransferase family.</text>
</comment>
<dbReference type="InterPro" id="IPR018117">
    <property type="entry name" value="C5_DNA_meth_AS"/>
</dbReference>
<evidence type="ECO:0000256" key="1">
    <source>
        <dbReference type="ARBA" id="ARBA00022603"/>
    </source>
</evidence>
<dbReference type="STRING" id="1226327.SAMN05421732_101136"/>
<dbReference type="AlphaFoldDB" id="A0A1G6GN94"/>
<dbReference type="SUPFAM" id="SSF53335">
    <property type="entry name" value="S-adenosyl-L-methionine-dependent methyltransferases"/>
    <property type="match status" value="1"/>
</dbReference>
<dbReference type="PROSITE" id="PS00094">
    <property type="entry name" value="C5_MTASE_1"/>
    <property type="match status" value="1"/>
</dbReference>
<organism evidence="9 10">
    <name type="scientific">Acinetobacter kookii</name>
    <dbReference type="NCBI Taxonomy" id="1226327"/>
    <lineage>
        <taxon>Bacteria</taxon>
        <taxon>Pseudomonadati</taxon>
        <taxon>Pseudomonadota</taxon>
        <taxon>Gammaproteobacteria</taxon>
        <taxon>Moraxellales</taxon>
        <taxon>Moraxellaceae</taxon>
        <taxon>Acinetobacter</taxon>
    </lineage>
</organism>
<dbReference type="PROSITE" id="PS51679">
    <property type="entry name" value="SAM_MT_C5"/>
    <property type="match status" value="1"/>
</dbReference>
<evidence type="ECO:0000313" key="10">
    <source>
        <dbReference type="Proteomes" id="UP000243468"/>
    </source>
</evidence>
<dbReference type="GO" id="GO:0009307">
    <property type="term" value="P:DNA restriction-modification system"/>
    <property type="evidence" value="ECO:0007669"/>
    <property type="project" value="UniProtKB-KW"/>
</dbReference>
<evidence type="ECO:0000256" key="5">
    <source>
        <dbReference type="ARBA" id="ARBA00047422"/>
    </source>
</evidence>
<dbReference type="OrthoDB" id="9813719at2"/>
<gene>
    <name evidence="9" type="ORF">SAMN05421732_101136</name>
</gene>
<dbReference type="GO" id="GO:0044027">
    <property type="term" value="P:negative regulation of gene expression via chromosomal CpG island methylation"/>
    <property type="evidence" value="ECO:0007669"/>
    <property type="project" value="TreeGrafter"/>
</dbReference>
<keyword evidence="4" id="KW-0680">Restriction system</keyword>
<dbReference type="PRINTS" id="PR00105">
    <property type="entry name" value="C5METTRFRASE"/>
</dbReference>
<evidence type="ECO:0000256" key="6">
    <source>
        <dbReference type="PROSITE-ProRule" id="PRU01016"/>
    </source>
</evidence>
<evidence type="ECO:0000256" key="2">
    <source>
        <dbReference type="ARBA" id="ARBA00022679"/>
    </source>
</evidence>
<evidence type="ECO:0000256" key="4">
    <source>
        <dbReference type="ARBA" id="ARBA00022747"/>
    </source>
</evidence>
<keyword evidence="3 6" id="KW-0949">S-adenosyl-L-methionine</keyword>
<dbReference type="EC" id="2.1.1.37" evidence="8"/>
<name>A0A1G6GN94_9GAMM</name>
<feature type="active site" evidence="6">
    <location>
        <position position="85"/>
    </location>
</feature>
<sequence length="349" mass="39116">MAFKSLTAIDLFCGAGGLTEGLKQAGFNVLAGIELNKVAAQTYRLNHSDSICFESDIRELSAEKILKDLNIKKGDLDLLAGCPPCQGFSTLRTRKKMLAQEDVRNELIFEFLRLIEGLKPKAIMLENVPALVNDYRMEFFLKKLSSLGYIVNDKTVQVENAADYGVPQRRKRMIVKSSRITEIEQTPLSDKKVTLRECFTRANLGTAGLSGDWLHDYPQKRTKKVMELIAAIPKDGGSRKELPDHLILECHKKKPNQFADVYGRMKWDDVSPTITGGCSSPSKGRFLHPEEDRCITLREASLLQTFPKDYKFPNVSQGAIALMIGNALPPEFIRQHAISIKNSLEKITT</sequence>
<dbReference type="InterPro" id="IPR050390">
    <property type="entry name" value="C5-Methyltransferase"/>
</dbReference>
<dbReference type="Pfam" id="PF00145">
    <property type="entry name" value="DNA_methylase"/>
    <property type="match status" value="1"/>
</dbReference>
<dbReference type="PANTHER" id="PTHR10629:SF52">
    <property type="entry name" value="DNA (CYTOSINE-5)-METHYLTRANSFERASE 1"/>
    <property type="match status" value="1"/>
</dbReference>
<keyword evidence="1 6" id="KW-0489">Methyltransferase</keyword>
<dbReference type="GO" id="GO:0003677">
    <property type="term" value="F:DNA binding"/>
    <property type="evidence" value="ECO:0007669"/>
    <property type="project" value="TreeGrafter"/>
</dbReference>
<dbReference type="Gene3D" id="3.40.50.150">
    <property type="entry name" value="Vaccinia Virus protein VP39"/>
    <property type="match status" value="1"/>
</dbReference>
<dbReference type="NCBIfam" id="TIGR00675">
    <property type="entry name" value="dcm"/>
    <property type="match status" value="1"/>
</dbReference>
<proteinExistence type="inferred from homology"/>
<keyword evidence="2 6" id="KW-0808">Transferase</keyword>
<accession>A0A1G6GN94</accession>
<evidence type="ECO:0000256" key="3">
    <source>
        <dbReference type="ARBA" id="ARBA00022691"/>
    </source>
</evidence>
<dbReference type="RefSeq" id="WP_092818227.1">
    <property type="nucleotide sequence ID" value="NZ_BAABKJ010000007.1"/>
</dbReference>
<dbReference type="PANTHER" id="PTHR10629">
    <property type="entry name" value="CYTOSINE-SPECIFIC METHYLTRANSFERASE"/>
    <property type="match status" value="1"/>
</dbReference>
<dbReference type="GO" id="GO:0032259">
    <property type="term" value="P:methylation"/>
    <property type="evidence" value="ECO:0007669"/>
    <property type="project" value="UniProtKB-KW"/>
</dbReference>
<evidence type="ECO:0000256" key="8">
    <source>
        <dbReference type="RuleBase" id="RU000417"/>
    </source>
</evidence>
<evidence type="ECO:0000313" key="9">
    <source>
        <dbReference type="EMBL" id="SDB83414.1"/>
    </source>
</evidence>
<keyword evidence="10" id="KW-1185">Reference proteome</keyword>
<dbReference type="Proteomes" id="UP000243468">
    <property type="component" value="Unassembled WGS sequence"/>
</dbReference>
<comment type="catalytic activity">
    <reaction evidence="5 8">
        <text>a 2'-deoxycytidine in DNA + S-adenosyl-L-methionine = a 5-methyl-2'-deoxycytidine in DNA + S-adenosyl-L-homocysteine + H(+)</text>
        <dbReference type="Rhea" id="RHEA:13681"/>
        <dbReference type="Rhea" id="RHEA-COMP:11369"/>
        <dbReference type="Rhea" id="RHEA-COMP:11370"/>
        <dbReference type="ChEBI" id="CHEBI:15378"/>
        <dbReference type="ChEBI" id="CHEBI:57856"/>
        <dbReference type="ChEBI" id="CHEBI:59789"/>
        <dbReference type="ChEBI" id="CHEBI:85452"/>
        <dbReference type="ChEBI" id="CHEBI:85454"/>
        <dbReference type="EC" id="2.1.1.37"/>
    </reaction>
</comment>
<dbReference type="InterPro" id="IPR029063">
    <property type="entry name" value="SAM-dependent_MTases_sf"/>
</dbReference>
<protein>
    <recommendedName>
        <fullName evidence="8">Cytosine-specific methyltransferase</fullName>
        <ecNumber evidence="8">2.1.1.37</ecNumber>
    </recommendedName>
</protein>
<evidence type="ECO:0000256" key="7">
    <source>
        <dbReference type="RuleBase" id="RU000416"/>
    </source>
</evidence>
<dbReference type="GO" id="GO:0003886">
    <property type="term" value="F:DNA (cytosine-5-)-methyltransferase activity"/>
    <property type="evidence" value="ECO:0007669"/>
    <property type="project" value="UniProtKB-EC"/>
</dbReference>
<dbReference type="InterPro" id="IPR001525">
    <property type="entry name" value="C5_MeTfrase"/>
</dbReference>